<dbReference type="GO" id="GO:0046983">
    <property type="term" value="F:protein dimerization activity"/>
    <property type="evidence" value="ECO:0007669"/>
    <property type="project" value="InterPro"/>
</dbReference>
<evidence type="ECO:0000256" key="3">
    <source>
        <dbReference type="ARBA" id="ARBA00012438"/>
    </source>
</evidence>
<dbReference type="InterPro" id="IPR003594">
    <property type="entry name" value="HATPase_dom"/>
</dbReference>
<dbReference type="EC" id="2.7.13.3" evidence="3"/>
<evidence type="ECO:0000256" key="10">
    <source>
        <dbReference type="ARBA" id="ARBA00022989"/>
    </source>
</evidence>
<dbReference type="Gene3D" id="1.20.5.1930">
    <property type="match status" value="1"/>
</dbReference>
<evidence type="ECO:0000313" key="14">
    <source>
        <dbReference type="EMBL" id="BCJ38606.1"/>
    </source>
</evidence>
<dbReference type="InterPro" id="IPR011712">
    <property type="entry name" value="Sig_transdc_His_kin_sub3_dim/P"/>
</dbReference>
<dbReference type="Proteomes" id="UP000611640">
    <property type="component" value="Chromosome"/>
</dbReference>
<dbReference type="GO" id="GO:0000155">
    <property type="term" value="F:phosphorelay sensor kinase activity"/>
    <property type="evidence" value="ECO:0007669"/>
    <property type="project" value="InterPro"/>
</dbReference>
<dbReference type="KEGG" id="atl:Athai_61090"/>
<dbReference type="InterPro" id="IPR050482">
    <property type="entry name" value="Sensor_HK_TwoCompSys"/>
</dbReference>
<dbReference type="PANTHER" id="PTHR24421:SF10">
    <property type="entry name" value="NITRATE_NITRITE SENSOR PROTEIN NARQ"/>
    <property type="match status" value="1"/>
</dbReference>
<keyword evidence="4" id="KW-0597">Phosphoprotein</keyword>
<protein>
    <recommendedName>
        <fullName evidence="3">histidine kinase</fullName>
        <ecNumber evidence="3">2.7.13.3</ecNumber>
    </recommendedName>
</protein>
<sequence>MRRGLTRRIASASTMLAAIIGGLFAVLVFAIADDRETARLALRTQQTLANANQLERLLVDIETGERGYLLTGEQRFLVPWTAARRQVPAVGRDLVQSTAVPEQRQRARSLVEGVEAYIADYSVPLVQAVRAGEPMARSADGLDERRQQIDSIREQFTQFDTSERQLAAERDADARRTVLWALGGAVAGTIVSVVLIAVFAVYVVRYLIRPVRHAARISATLAGGDLAVRMPETGPGEVGELERAFNTMGRSLERGRDRLSRFGAEQAALRRVATLVARGVAQQDLFTAVTAEVGSLLKVDGTRLQQYRADGSVVTLAVWAAADAAPMLIGDDASAGTAEFRSSVSVPITVEGRLWGQMTALSTKDEDMAARVESHFADFTDLVAIAIANGQARAELLASRARVVAATDQARHQIERDLHDGVQQQLVSLALDLRVAEADVPPEAESLRNDLQEIADGLGRVLVDLRELSRGIHPAILSEAGLPAALRALARRSRLPVELDIGIESRLPQQVEVTAYFVAAEALANAAKYAQARTIWIRAAIREGQLVLTIGDDGVGGADPARGSGLIGLADRVAASAGTVSVRSPRDGGTEITATLPVPLQ</sequence>
<dbReference type="GO" id="GO:0005524">
    <property type="term" value="F:ATP binding"/>
    <property type="evidence" value="ECO:0007669"/>
    <property type="project" value="UniProtKB-KW"/>
</dbReference>
<dbReference type="Gene3D" id="3.30.565.10">
    <property type="entry name" value="Histidine kinase-like ATPase, C-terminal domain"/>
    <property type="match status" value="1"/>
</dbReference>
<evidence type="ECO:0000256" key="5">
    <source>
        <dbReference type="ARBA" id="ARBA00022679"/>
    </source>
</evidence>
<feature type="domain" description="HAMP" evidence="13">
    <location>
        <begin position="205"/>
        <end position="257"/>
    </location>
</feature>
<gene>
    <name evidence="14" type="ORF">Athai_61090</name>
</gene>
<dbReference type="Pfam" id="PF00672">
    <property type="entry name" value="HAMP"/>
    <property type="match status" value="1"/>
</dbReference>
<evidence type="ECO:0000313" key="15">
    <source>
        <dbReference type="Proteomes" id="UP000611640"/>
    </source>
</evidence>
<keyword evidence="7" id="KW-0547">Nucleotide-binding</keyword>
<accession>A0A7R7DVS9</accession>
<keyword evidence="6 12" id="KW-0812">Transmembrane</keyword>
<dbReference type="InterPro" id="IPR036890">
    <property type="entry name" value="HATPase_C_sf"/>
</dbReference>
<keyword evidence="9" id="KW-0067">ATP-binding</keyword>
<evidence type="ECO:0000256" key="7">
    <source>
        <dbReference type="ARBA" id="ARBA00022741"/>
    </source>
</evidence>
<dbReference type="Gene3D" id="3.30.450.40">
    <property type="match status" value="1"/>
</dbReference>
<evidence type="ECO:0000256" key="11">
    <source>
        <dbReference type="ARBA" id="ARBA00023012"/>
    </source>
</evidence>
<keyword evidence="8" id="KW-0418">Kinase</keyword>
<comment type="catalytic activity">
    <reaction evidence="1">
        <text>ATP + protein L-histidine = ADP + protein N-phospho-L-histidine.</text>
        <dbReference type="EC" id="2.7.13.3"/>
    </reaction>
</comment>
<evidence type="ECO:0000256" key="1">
    <source>
        <dbReference type="ARBA" id="ARBA00000085"/>
    </source>
</evidence>
<evidence type="ECO:0000256" key="2">
    <source>
        <dbReference type="ARBA" id="ARBA00004370"/>
    </source>
</evidence>
<dbReference type="SUPFAM" id="SSF55781">
    <property type="entry name" value="GAF domain-like"/>
    <property type="match status" value="1"/>
</dbReference>
<evidence type="ECO:0000256" key="4">
    <source>
        <dbReference type="ARBA" id="ARBA00022553"/>
    </source>
</evidence>
<dbReference type="CDD" id="cd19410">
    <property type="entry name" value="HK9-like_sensor"/>
    <property type="match status" value="1"/>
</dbReference>
<proteinExistence type="predicted"/>
<reference evidence="14 15" key="1">
    <citation type="submission" date="2020-08" db="EMBL/GenBank/DDBJ databases">
        <title>Whole genome shotgun sequence of Actinocatenispora thailandica NBRC 105041.</title>
        <authorList>
            <person name="Komaki H."/>
            <person name="Tamura T."/>
        </authorList>
    </citation>
    <scope>NUCLEOTIDE SEQUENCE [LARGE SCALE GENOMIC DNA]</scope>
    <source>
        <strain evidence="14 15">NBRC 105041</strain>
    </source>
</reference>
<dbReference type="EMBL" id="AP023355">
    <property type="protein sequence ID" value="BCJ38606.1"/>
    <property type="molecule type" value="Genomic_DNA"/>
</dbReference>
<evidence type="ECO:0000256" key="8">
    <source>
        <dbReference type="ARBA" id="ARBA00022777"/>
    </source>
</evidence>
<dbReference type="InterPro" id="IPR003660">
    <property type="entry name" value="HAMP_dom"/>
</dbReference>
<dbReference type="SMART" id="SM00304">
    <property type="entry name" value="HAMP"/>
    <property type="match status" value="1"/>
</dbReference>
<dbReference type="InterPro" id="IPR007891">
    <property type="entry name" value="CHASE3"/>
</dbReference>
<dbReference type="AlphaFoldDB" id="A0A7R7DVS9"/>
<evidence type="ECO:0000259" key="13">
    <source>
        <dbReference type="PROSITE" id="PS50885"/>
    </source>
</evidence>
<dbReference type="GO" id="GO:0016020">
    <property type="term" value="C:membrane"/>
    <property type="evidence" value="ECO:0007669"/>
    <property type="project" value="UniProtKB-SubCell"/>
</dbReference>
<dbReference type="Pfam" id="PF07730">
    <property type="entry name" value="HisKA_3"/>
    <property type="match status" value="1"/>
</dbReference>
<organism evidence="14 15">
    <name type="scientific">Actinocatenispora thailandica</name>
    <dbReference type="NCBI Taxonomy" id="227318"/>
    <lineage>
        <taxon>Bacteria</taxon>
        <taxon>Bacillati</taxon>
        <taxon>Actinomycetota</taxon>
        <taxon>Actinomycetes</taxon>
        <taxon>Micromonosporales</taxon>
        <taxon>Micromonosporaceae</taxon>
        <taxon>Actinocatenispora</taxon>
    </lineage>
</organism>
<dbReference type="Pfam" id="PF05227">
    <property type="entry name" value="CHASE3"/>
    <property type="match status" value="1"/>
</dbReference>
<dbReference type="PANTHER" id="PTHR24421">
    <property type="entry name" value="NITRATE/NITRITE SENSOR PROTEIN NARX-RELATED"/>
    <property type="match status" value="1"/>
</dbReference>
<dbReference type="CDD" id="cd06225">
    <property type="entry name" value="HAMP"/>
    <property type="match status" value="1"/>
</dbReference>
<comment type="subcellular location">
    <subcellularLocation>
        <location evidence="2">Membrane</location>
    </subcellularLocation>
</comment>
<name>A0A7R7DVS9_9ACTN</name>
<dbReference type="Pfam" id="PF02518">
    <property type="entry name" value="HATPase_c"/>
    <property type="match status" value="1"/>
</dbReference>
<evidence type="ECO:0000256" key="12">
    <source>
        <dbReference type="SAM" id="Phobius"/>
    </source>
</evidence>
<dbReference type="CDD" id="cd16917">
    <property type="entry name" value="HATPase_UhpB-NarQ-NarX-like"/>
    <property type="match status" value="1"/>
</dbReference>
<dbReference type="PROSITE" id="PS50885">
    <property type="entry name" value="HAMP"/>
    <property type="match status" value="1"/>
</dbReference>
<keyword evidence="12" id="KW-0472">Membrane</keyword>
<dbReference type="InterPro" id="IPR029016">
    <property type="entry name" value="GAF-like_dom_sf"/>
</dbReference>
<dbReference type="SUPFAM" id="SSF158472">
    <property type="entry name" value="HAMP domain-like"/>
    <property type="match status" value="1"/>
</dbReference>
<keyword evidence="10 12" id="KW-1133">Transmembrane helix</keyword>
<evidence type="ECO:0000256" key="9">
    <source>
        <dbReference type="ARBA" id="ARBA00022840"/>
    </source>
</evidence>
<keyword evidence="11" id="KW-0902">Two-component regulatory system</keyword>
<feature type="transmembrane region" description="Helical" evidence="12">
    <location>
        <begin position="178"/>
        <end position="204"/>
    </location>
</feature>
<dbReference type="SUPFAM" id="SSF55874">
    <property type="entry name" value="ATPase domain of HSP90 chaperone/DNA topoisomerase II/histidine kinase"/>
    <property type="match status" value="1"/>
</dbReference>
<dbReference type="Gene3D" id="6.10.340.10">
    <property type="match status" value="1"/>
</dbReference>
<keyword evidence="15" id="KW-1185">Reference proteome</keyword>
<keyword evidence="5" id="KW-0808">Transferase</keyword>
<evidence type="ECO:0000256" key="6">
    <source>
        <dbReference type="ARBA" id="ARBA00022692"/>
    </source>
</evidence>
<dbReference type="RefSeq" id="WP_203964614.1">
    <property type="nucleotide sequence ID" value="NZ_AP023355.1"/>
</dbReference>